<organism evidence="7 8">
    <name type="scientific">Chironomus riparius</name>
    <dbReference type="NCBI Taxonomy" id="315576"/>
    <lineage>
        <taxon>Eukaryota</taxon>
        <taxon>Metazoa</taxon>
        <taxon>Ecdysozoa</taxon>
        <taxon>Arthropoda</taxon>
        <taxon>Hexapoda</taxon>
        <taxon>Insecta</taxon>
        <taxon>Pterygota</taxon>
        <taxon>Neoptera</taxon>
        <taxon>Endopterygota</taxon>
        <taxon>Diptera</taxon>
        <taxon>Nematocera</taxon>
        <taxon>Chironomoidea</taxon>
        <taxon>Chironomidae</taxon>
        <taxon>Chironominae</taxon>
        <taxon>Chironomus</taxon>
    </lineage>
</organism>
<dbReference type="PANTHER" id="PTHR11010">
    <property type="entry name" value="PROTEASE S28 PRO-X CARBOXYPEPTIDASE-RELATED"/>
    <property type="match status" value="1"/>
</dbReference>
<dbReference type="InterPro" id="IPR029058">
    <property type="entry name" value="AB_hydrolase_fold"/>
</dbReference>
<dbReference type="GO" id="GO:0008239">
    <property type="term" value="F:dipeptidyl-peptidase activity"/>
    <property type="evidence" value="ECO:0007669"/>
    <property type="project" value="TreeGrafter"/>
</dbReference>
<dbReference type="PANTHER" id="PTHR11010:SF5">
    <property type="entry name" value="RE36938P-RELATED"/>
    <property type="match status" value="1"/>
</dbReference>
<comment type="similarity">
    <text evidence="1">Belongs to the peptidase S28 family.</text>
</comment>
<dbReference type="Gene3D" id="3.40.50.1820">
    <property type="entry name" value="alpha/beta hydrolase"/>
    <property type="match status" value="1"/>
</dbReference>
<dbReference type="GO" id="GO:0070008">
    <property type="term" value="F:serine-type exopeptidase activity"/>
    <property type="evidence" value="ECO:0007669"/>
    <property type="project" value="InterPro"/>
</dbReference>
<name>A0A9N9S8A0_9DIPT</name>
<dbReference type="SUPFAM" id="SSF53474">
    <property type="entry name" value="alpha/beta-Hydrolases"/>
    <property type="match status" value="1"/>
</dbReference>
<dbReference type="EMBL" id="OU895880">
    <property type="protein sequence ID" value="CAG9811457.1"/>
    <property type="molecule type" value="Genomic_DNA"/>
</dbReference>
<evidence type="ECO:0000256" key="1">
    <source>
        <dbReference type="ARBA" id="ARBA00011079"/>
    </source>
</evidence>
<keyword evidence="8" id="KW-1185">Reference proteome</keyword>
<keyword evidence="3 6" id="KW-0732">Signal</keyword>
<evidence type="ECO:0000256" key="4">
    <source>
        <dbReference type="ARBA" id="ARBA00022801"/>
    </source>
</evidence>
<dbReference type="Proteomes" id="UP001153620">
    <property type="component" value="Chromosome 4"/>
</dbReference>
<dbReference type="GO" id="GO:0006508">
    <property type="term" value="P:proteolysis"/>
    <property type="evidence" value="ECO:0007669"/>
    <property type="project" value="UniProtKB-KW"/>
</dbReference>
<gene>
    <name evidence="7" type="ORF">CHIRRI_LOCUS14266</name>
</gene>
<dbReference type="AlphaFoldDB" id="A0A9N9S8A0"/>
<sequence length="493" mass="57556">MKLQITILIIFITLHLTTPQIPTKNHLKLPIFNHLNSKFLNIPKPPSNYKASPHVTENWIQQQIDQFNPQDHRTFSQYYSMNDEFFTTGGPIFIFMFMMPFYSYLGEIYLSYGPIYDVADDFNATIVFPHHRYFDRSLVFEETTVENLRFLSINQAIEDLAHLIAHLRSDESRRDSDIILVGWDYGASMATCFAQKYPHLVTGVWASNGKYNPSFNQPEVVKIVEQQLRAFGSPGCAEKIENAFNQLEEMIANNQSNIIRRRFNFCFPIPYQHGDLDIQYLYELLTVHFYGYSLVFDQSYIEKYSCGTFMNAPVEHDWEALGYILGLLSLPFPICYPNSFAFQTEIVKENIKADWEMAYGRTFLYLECIEYGFFFNSGDGSSIFGSKFPSEFYAHTCEEVFGITGEQMELNYQRFTTMHGGRQPVVRNAYYTFGEVNPWINQGIDKTTIDNSSYYELIPLRSIHTELSLDIDDPHFAEVRRRVYSAIRRWLKH</sequence>
<keyword evidence="4" id="KW-0378">Hydrolase</keyword>
<feature type="chain" id="PRO_5040323901" evidence="6">
    <location>
        <begin position="20"/>
        <end position="493"/>
    </location>
</feature>
<protein>
    <submittedName>
        <fullName evidence="7">Uncharacterized protein</fullName>
    </submittedName>
</protein>
<reference evidence="7" key="1">
    <citation type="submission" date="2022-01" db="EMBL/GenBank/DDBJ databases">
        <authorList>
            <person name="King R."/>
        </authorList>
    </citation>
    <scope>NUCLEOTIDE SEQUENCE</scope>
</reference>
<proteinExistence type="inferred from homology"/>
<reference evidence="7" key="2">
    <citation type="submission" date="2022-10" db="EMBL/GenBank/DDBJ databases">
        <authorList>
            <consortium name="ENA_rothamsted_submissions"/>
            <consortium name="culmorum"/>
            <person name="King R."/>
        </authorList>
    </citation>
    <scope>NUCLEOTIDE SEQUENCE</scope>
</reference>
<evidence type="ECO:0000256" key="5">
    <source>
        <dbReference type="ARBA" id="ARBA00023180"/>
    </source>
</evidence>
<keyword evidence="2" id="KW-0645">Protease</keyword>
<dbReference type="InterPro" id="IPR042269">
    <property type="entry name" value="Ser_carbopepase_S28_SKS"/>
</dbReference>
<dbReference type="Pfam" id="PF05577">
    <property type="entry name" value="Peptidase_S28"/>
    <property type="match status" value="1"/>
</dbReference>
<dbReference type="OrthoDB" id="1735038at2759"/>
<evidence type="ECO:0000313" key="7">
    <source>
        <dbReference type="EMBL" id="CAG9811457.1"/>
    </source>
</evidence>
<keyword evidence="5" id="KW-0325">Glycoprotein</keyword>
<dbReference type="Gene3D" id="1.20.120.980">
    <property type="entry name" value="Serine carboxypeptidase S28, SKS domain"/>
    <property type="match status" value="1"/>
</dbReference>
<evidence type="ECO:0000256" key="3">
    <source>
        <dbReference type="ARBA" id="ARBA00022729"/>
    </source>
</evidence>
<evidence type="ECO:0000313" key="8">
    <source>
        <dbReference type="Proteomes" id="UP001153620"/>
    </source>
</evidence>
<accession>A0A9N9S8A0</accession>
<feature type="signal peptide" evidence="6">
    <location>
        <begin position="1"/>
        <end position="19"/>
    </location>
</feature>
<evidence type="ECO:0000256" key="2">
    <source>
        <dbReference type="ARBA" id="ARBA00022670"/>
    </source>
</evidence>
<evidence type="ECO:0000256" key="6">
    <source>
        <dbReference type="SAM" id="SignalP"/>
    </source>
</evidence>
<dbReference type="InterPro" id="IPR008758">
    <property type="entry name" value="Peptidase_S28"/>
</dbReference>